<keyword evidence="3" id="KW-0804">Transcription</keyword>
<dbReference type="PANTHER" id="PTHR11380">
    <property type="entry name" value="TRANSCRIPTION INITIATION FACTOR TFIID/SUPT3-RELATED"/>
    <property type="match status" value="1"/>
</dbReference>
<dbReference type="AlphaFoldDB" id="A0ABD2K5B1"/>
<comment type="caution">
    <text evidence="5">The sequence shown here is derived from an EMBL/GenBank/DDBJ whole genome shotgun (WGS) entry which is preliminary data.</text>
</comment>
<evidence type="ECO:0000313" key="5">
    <source>
        <dbReference type="EMBL" id="KAL3098072.1"/>
    </source>
</evidence>
<reference evidence="5 6" key="1">
    <citation type="submission" date="2024-10" db="EMBL/GenBank/DDBJ databases">
        <authorList>
            <person name="Kim D."/>
        </authorList>
    </citation>
    <scope>NUCLEOTIDE SEQUENCE [LARGE SCALE GENOMIC DNA]</scope>
    <source>
        <strain evidence="5">BH-2024</strain>
    </source>
</reference>
<keyword evidence="4" id="KW-0539">Nucleus</keyword>
<dbReference type="GO" id="GO:0005634">
    <property type="term" value="C:nucleus"/>
    <property type="evidence" value="ECO:0007669"/>
    <property type="project" value="UniProtKB-SubCell"/>
</dbReference>
<evidence type="ECO:0000256" key="2">
    <source>
        <dbReference type="ARBA" id="ARBA00023015"/>
    </source>
</evidence>
<dbReference type="PANTHER" id="PTHR11380:SF16">
    <property type="entry name" value="TRANSCRIPTION INITIATION PROTEIN SPT3 HOMOLOG"/>
    <property type="match status" value="1"/>
</dbReference>
<name>A0ABD2K5B1_9BILA</name>
<comment type="subcellular location">
    <subcellularLocation>
        <location evidence="1">Nucleus</location>
    </subcellularLocation>
</comment>
<gene>
    <name evidence="5" type="ORF">niasHT_027617</name>
</gene>
<keyword evidence="6" id="KW-1185">Reference proteome</keyword>
<evidence type="ECO:0000313" key="6">
    <source>
        <dbReference type="Proteomes" id="UP001620626"/>
    </source>
</evidence>
<proteinExistence type="predicted"/>
<dbReference type="Proteomes" id="UP001620626">
    <property type="component" value="Unassembled WGS sequence"/>
</dbReference>
<dbReference type="InterPro" id="IPR003195">
    <property type="entry name" value="TFIID_TAF13"/>
</dbReference>
<dbReference type="Pfam" id="PF02269">
    <property type="entry name" value="TFIID-18kDa"/>
    <property type="match status" value="1"/>
</dbReference>
<organism evidence="5 6">
    <name type="scientific">Heterodera trifolii</name>
    <dbReference type="NCBI Taxonomy" id="157864"/>
    <lineage>
        <taxon>Eukaryota</taxon>
        <taxon>Metazoa</taxon>
        <taxon>Ecdysozoa</taxon>
        <taxon>Nematoda</taxon>
        <taxon>Chromadorea</taxon>
        <taxon>Rhabditida</taxon>
        <taxon>Tylenchina</taxon>
        <taxon>Tylenchomorpha</taxon>
        <taxon>Tylenchoidea</taxon>
        <taxon>Heteroderidae</taxon>
        <taxon>Heteroderinae</taxon>
        <taxon>Heterodera</taxon>
    </lineage>
</organism>
<evidence type="ECO:0000256" key="4">
    <source>
        <dbReference type="ARBA" id="ARBA00023242"/>
    </source>
</evidence>
<protein>
    <submittedName>
        <fullName evidence="5">Uncharacterized protein</fullName>
    </submittedName>
</protein>
<dbReference type="EMBL" id="JBICBT010000830">
    <property type="protein sequence ID" value="KAL3098072.1"/>
    <property type="molecule type" value="Genomic_DNA"/>
</dbReference>
<evidence type="ECO:0000256" key="1">
    <source>
        <dbReference type="ARBA" id="ARBA00004123"/>
    </source>
</evidence>
<accession>A0ABD2K5B1</accession>
<evidence type="ECO:0000256" key="3">
    <source>
        <dbReference type="ARBA" id="ARBA00023163"/>
    </source>
</evidence>
<keyword evidence="2" id="KW-0805">Transcription regulation</keyword>
<sequence length="303" mass="35413">MGIASTSDLLNEQWKEQQEDYPLHLIVSRMMFVYGDSDEPLNICQEFMLDLLYKQLKMLLDKAHKLSIERHSPSVGFPEFMFAFRRHPLLIRKLIGYMRLVDLMPAIFREEEQKIDDSEDILPLSSSSSLNIQNSNSLDDLMKLKNTSKVIAAVRFIDVMDHLLADIDEQSLNAAKMERMRRMELRTRQMEAEEYERFAEARRMSFCNWTGRRTAKSAAKFLQWVEAPPVAEGVADALNFCATEIMAIITESAVFCRNEENNRTMEKRTDDRTSKALSIRHYEEAVQRNRGYAKRKDILFGYW</sequence>